<keyword evidence="11" id="KW-1185">Reference proteome</keyword>
<dbReference type="Ensembl" id="ENSPLOT00000032073.1">
    <property type="protein sequence ID" value="ENSPLOP00000029040.1"/>
    <property type="gene ID" value="ENSPLOG00000021281.1"/>
</dbReference>
<evidence type="ECO:0000313" key="11">
    <source>
        <dbReference type="Proteomes" id="UP000694399"/>
    </source>
</evidence>
<reference evidence="10" key="2">
    <citation type="submission" date="2025-08" db="UniProtKB">
        <authorList>
            <consortium name="Ensembl"/>
        </authorList>
    </citation>
    <scope>IDENTIFICATION</scope>
</reference>
<comment type="similarity">
    <text evidence="2">Belongs to the CDC50/LEM3 family.</text>
</comment>
<keyword evidence="6" id="KW-0325">Glycoprotein</keyword>
<evidence type="ECO:0000256" key="2">
    <source>
        <dbReference type="ARBA" id="ARBA00009457"/>
    </source>
</evidence>
<sequence length="185" mass="20484">MSQKYNPITCRTKMKKASQICQSKLPDNTALKQQQLPAYRLQLSATGVLSGFFATGAFCLGVGIILILSAKSIKEIEIKYTKICANCAELREDAINFDKECTCSIPFYLSETMQVSEIQEPSTGCTQIYSYFTLGSKFMISTKCFPNLKTQKIKQGGGEGSYKVLSSCTTLPLPFSFGMLFFSFV</sequence>
<dbReference type="PANTHER" id="PTHR10926:SF1">
    <property type="entry name" value="CELL CYCLE CONTROL PROTEIN 50C"/>
    <property type="match status" value="1"/>
</dbReference>
<dbReference type="Proteomes" id="UP000694399">
    <property type="component" value="Chromosome D1"/>
</dbReference>
<dbReference type="GO" id="GO:0045332">
    <property type="term" value="P:phospholipid translocation"/>
    <property type="evidence" value="ECO:0007669"/>
    <property type="project" value="TreeGrafter"/>
</dbReference>
<dbReference type="GO" id="GO:0005783">
    <property type="term" value="C:endoplasmic reticulum"/>
    <property type="evidence" value="ECO:0007669"/>
    <property type="project" value="TreeGrafter"/>
</dbReference>
<evidence type="ECO:0000256" key="6">
    <source>
        <dbReference type="ARBA" id="ARBA00023180"/>
    </source>
</evidence>
<reference evidence="10" key="3">
    <citation type="submission" date="2025-09" db="UniProtKB">
        <authorList>
            <consortium name="Ensembl"/>
        </authorList>
    </citation>
    <scope>IDENTIFICATION</scope>
</reference>
<name>A0A8C8Y8R4_PANLE</name>
<feature type="transmembrane region" description="Helical" evidence="9">
    <location>
        <begin position="48"/>
        <end position="70"/>
    </location>
</feature>
<evidence type="ECO:0000256" key="4">
    <source>
        <dbReference type="ARBA" id="ARBA00022989"/>
    </source>
</evidence>
<organism evidence="10 11">
    <name type="scientific">Panthera leo</name>
    <name type="common">Lion</name>
    <dbReference type="NCBI Taxonomy" id="9689"/>
    <lineage>
        <taxon>Eukaryota</taxon>
        <taxon>Metazoa</taxon>
        <taxon>Chordata</taxon>
        <taxon>Craniata</taxon>
        <taxon>Vertebrata</taxon>
        <taxon>Euteleostomi</taxon>
        <taxon>Mammalia</taxon>
        <taxon>Eutheria</taxon>
        <taxon>Laurasiatheria</taxon>
        <taxon>Carnivora</taxon>
        <taxon>Feliformia</taxon>
        <taxon>Felidae</taxon>
        <taxon>Pantherinae</taxon>
        <taxon>Panthera</taxon>
    </lineage>
</organism>
<proteinExistence type="inferred from homology"/>
<evidence type="ECO:0000256" key="8">
    <source>
        <dbReference type="ARBA" id="ARBA00032728"/>
    </source>
</evidence>
<dbReference type="GO" id="GO:0005886">
    <property type="term" value="C:plasma membrane"/>
    <property type="evidence" value="ECO:0007669"/>
    <property type="project" value="TreeGrafter"/>
</dbReference>
<comment type="subcellular location">
    <subcellularLocation>
        <location evidence="1">Membrane</location>
    </subcellularLocation>
</comment>
<protein>
    <recommendedName>
        <fullName evidence="7">Cell cycle control protein 50C</fullName>
    </recommendedName>
    <alternativeName>
        <fullName evidence="8">Transmembrane protein 30C</fullName>
    </alternativeName>
</protein>
<evidence type="ECO:0000256" key="7">
    <source>
        <dbReference type="ARBA" id="ARBA00023886"/>
    </source>
</evidence>
<evidence type="ECO:0000256" key="9">
    <source>
        <dbReference type="SAM" id="Phobius"/>
    </source>
</evidence>
<accession>A0A8C8Y8R4</accession>
<evidence type="ECO:0000313" key="10">
    <source>
        <dbReference type="Ensembl" id="ENSPLOP00000029040.1"/>
    </source>
</evidence>
<evidence type="ECO:0000256" key="1">
    <source>
        <dbReference type="ARBA" id="ARBA00004370"/>
    </source>
</evidence>
<keyword evidence="5 9" id="KW-0472">Membrane</keyword>
<dbReference type="GeneTree" id="ENSGT00390000004660"/>
<dbReference type="InterPro" id="IPR005045">
    <property type="entry name" value="CDC50/LEM3_fam"/>
</dbReference>
<keyword evidence="3 9" id="KW-0812">Transmembrane</keyword>
<dbReference type="GO" id="GO:0005794">
    <property type="term" value="C:Golgi apparatus"/>
    <property type="evidence" value="ECO:0007669"/>
    <property type="project" value="TreeGrafter"/>
</dbReference>
<evidence type="ECO:0000256" key="5">
    <source>
        <dbReference type="ARBA" id="ARBA00023136"/>
    </source>
</evidence>
<keyword evidence="4 9" id="KW-1133">Transmembrane helix</keyword>
<evidence type="ECO:0000256" key="3">
    <source>
        <dbReference type="ARBA" id="ARBA00022692"/>
    </source>
</evidence>
<reference evidence="10" key="1">
    <citation type="journal article" date="2019" name="bioRxiv">
        <title>Long live the king: chromosome-level assembly of the lion (Panthera leo) using linked-read, Hi-C, and long read data.</title>
        <authorList>
            <person name="Armstrong E.E."/>
            <person name="Taylor R.W."/>
            <person name="Miller D.E."/>
            <person name="Kaelin C."/>
            <person name="Barsh G."/>
            <person name="Hadly E.A."/>
            <person name="Petrov D."/>
        </authorList>
    </citation>
    <scope>NUCLEOTIDE SEQUENCE [LARGE SCALE GENOMIC DNA]</scope>
</reference>
<dbReference type="PANTHER" id="PTHR10926">
    <property type="entry name" value="CELL CYCLE CONTROL PROTEIN 50"/>
    <property type="match status" value="1"/>
</dbReference>
<dbReference type="AlphaFoldDB" id="A0A8C8Y8R4"/>